<comment type="caution">
    <text evidence="2">The sequence shown here is derived from an EMBL/GenBank/DDBJ whole genome shotgun (WGS) entry which is preliminary data.</text>
</comment>
<dbReference type="SMART" id="SM00062">
    <property type="entry name" value="PBPb"/>
    <property type="match status" value="1"/>
</dbReference>
<dbReference type="Gene3D" id="3.40.190.10">
    <property type="entry name" value="Periplasmic binding protein-like II"/>
    <property type="match status" value="3"/>
</dbReference>
<dbReference type="HOGENOM" id="CLU_080720_0_0_5"/>
<proteinExistence type="predicted"/>
<sequence>MRRRAVLAGLAGTVAMPRLALARCEGLPVGQRVQNADRDPVGLDLDEVVERGWIEFAAYDRLPPYSWEEDGEAKGIDIGIGRIVAEALGVEPRFRFVASGENLEADLRFNVWQGLPMGAGENVVANMMLHVPYDTEFACRVEQAVFTGQAYRERVAIAYREEAYPDTAPTPAFFRFDMVAVQNDTISDFYLASFPGGQINANIRRYPTMAEAMAALRAGEVNAAMGPRAQLEWGAGEGVKVHAPPLPGLAIVDWTVGLALHMSHRDLGYAADDAIAAALADGRIAALFEEHGLTFEAPER</sequence>
<evidence type="ECO:0000313" key="2">
    <source>
        <dbReference type="EMBL" id="EYD74924.1"/>
    </source>
</evidence>
<gene>
    <name evidence="2" type="ORF">Rumeso_03565</name>
</gene>
<keyword evidence="3" id="KW-1185">Reference proteome</keyword>
<dbReference type="Proteomes" id="UP000019666">
    <property type="component" value="Unassembled WGS sequence"/>
</dbReference>
<dbReference type="OrthoDB" id="6192933at2"/>
<dbReference type="STRING" id="442562.Rumeso_03565"/>
<name>A0A017HMB7_9RHOB</name>
<dbReference type="SUPFAM" id="SSF53850">
    <property type="entry name" value="Periplasmic binding protein-like II"/>
    <property type="match status" value="1"/>
</dbReference>
<feature type="domain" description="Solute-binding protein family 3/N-terminal" evidence="1">
    <location>
        <begin position="53"/>
        <end position="295"/>
    </location>
</feature>
<protein>
    <submittedName>
        <fullName evidence="2">Amino acid ABC transporter, periplasmic substrate-binding protein</fullName>
    </submittedName>
</protein>
<dbReference type="InterPro" id="IPR001638">
    <property type="entry name" value="Solute-binding_3/MltF_N"/>
</dbReference>
<evidence type="ECO:0000259" key="1">
    <source>
        <dbReference type="SMART" id="SM00062"/>
    </source>
</evidence>
<accession>A0A017HMB7</accession>
<dbReference type="RefSeq" id="WP_156362780.1">
    <property type="nucleotide sequence ID" value="NZ_KK088563.1"/>
</dbReference>
<organism evidence="2 3">
    <name type="scientific">Rubellimicrobium mesophilum DSM 19309</name>
    <dbReference type="NCBI Taxonomy" id="442562"/>
    <lineage>
        <taxon>Bacteria</taxon>
        <taxon>Pseudomonadati</taxon>
        <taxon>Pseudomonadota</taxon>
        <taxon>Alphaproteobacteria</taxon>
        <taxon>Rhodobacterales</taxon>
        <taxon>Roseobacteraceae</taxon>
        <taxon>Rubellimicrobium</taxon>
    </lineage>
</organism>
<dbReference type="AlphaFoldDB" id="A0A017HMB7"/>
<reference evidence="2 3" key="1">
    <citation type="submission" date="2013-02" db="EMBL/GenBank/DDBJ databases">
        <authorList>
            <person name="Fiebig A."/>
            <person name="Goeker M."/>
            <person name="Klenk H.-P.P."/>
        </authorList>
    </citation>
    <scope>NUCLEOTIDE SEQUENCE [LARGE SCALE GENOMIC DNA]</scope>
    <source>
        <strain evidence="2 3">DSM 19309</strain>
    </source>
</reference>
<dbReference type="EMBL" id="AOSK01000099">
    <property type="protein sequence ID" value="EYD74924.1"/>
    <property type="molecule type" value="Genomic_DNA"/>
</dbReference>
<evidence type="ECO:0000313" key="3">
    <source>
        <dbReference type="Proteomes" id="UP000019666"/>
    </source>
</evidence>